<dbReference type="Pfam" id="PF05553">
    <property type="entry name" value="DUF761"/>
    <property type="match status" value="1"/>
</dbReference>
<evidence type="ECO:0000313" key="1">
    <source>
        <dbReference type="Proteomes" id="UP000504608"/>
    </source>
</evidence>
<name>A0A6J1KPV5_CUCMA</name>
<sequence length="121" mass="14001">MAAISLLGRLRKAVKKLKLMMNFNVQSWRLAAMFGRSLSRSLRVSFKEAPGLKGCREEDVTELCGESISWRGLQRTRSYASEDDVDMRAEAFIANFYRQLRIERQVSLDLQYCRGNSFKQL</sequence>
<accession>A0A6J1KPV5</accession>
<dbReference type="AlphaFoldDB" id="A0A6J1KPV5"/>
<dbReference type="OrthoDB" id="1682876at2759"/>
<protein>
    <submittedName>
        <fullName evidence="2">Uncharacterized protein LOC111497185</fullName>
    </submittedName>
</protein>
<evidence type="ECO:0000313" key="2">
    <source>
        <dbReference type="RefSeq" id="XP_023003661.1"/>
    </source>
</evidence>
<organism evidence="1 2">
    <name type="scientific">Cucurbita maxima</name>
    <name type="common">Pumpkin</name>
    <name type="synonym">Winter squash</name>
    <dbReference type="NCBI Taxonomy" id="3661"/>
    <lineage>
        <taxon>Eukaryota</taxon>
        <taxon>Viridiplantae</taxon>
        <taxon>Streptophyta</taxon>
        <taxon>Embryophyta</taxon>
        <taxon>Tracheophyta</taxon>
        <taxon>Spermatophyta</taxon>
        <taxon>Magnoliopsida</taxon>
        <taxon>eudicotyledons</taxon>
        <taxon>Gunneridae</taxon>
        <taxon>Pentapetalae</taxon>
        <taxon>rosids</taxon>
        <taxon>fabids</taxon>
        <taxon>Cucurbitales</taxon>
        <taxon>Cucurbitaceae</taxon>
        <taxon>Cucurbiteae</taxon>
        <taxon>Cucurbita</taxon>
    </lineage>
</organism>
<gene>
    <name evidence="2" type="primary">LOC111497185</name>
</gene>
<dbReference type="Proteomes" id="UP000504608">
    <property type="component" value="Unplaced"/>
</dbReference>
<dbReference type="KEGG" id="cmax:111497185"/>
<proteinExistence type="predicted"/>
<dbReference type="RefSeq" id="XP_023003661.1">
    <property type="nucleotide sequence ID" value="XM_023147893.1"/>
</dbReference>
<reference evidence="2" key="1">
    <citation type="submission" date="2025-08" db="UniProtKB">
        <authorList>
            <consortium name="RefSeq"/>
        </authorList>
    </citation>
    <scope>IDENTIFICATION</scope>
    <source>
        <tissue evidence="2">Young leaves</tissue>
    </source>
</reference>
<dbReference type="InterPro" id="IPR008480">
    <property type="entry name" value="DUF761_pln"/>
</dbReference>
<keyword evidence="1" id="KW-1185">Reference proteome</keyword>
<dbReference type="GeneID" id="111497185"/>